<evidence type="ECO:0000313" key="1">
    <source>
        <dbReference type="EMBL" id="GAH46871.1"/>
    </source>
</evidence>
<accession>X1FMF6</accession>
<dbReference type="AlphaFoldDB" id="X1FMF6"/>
<protein>
    <submittedName>
        <fullName evidence="1">Uncharacterized protein</fullName>
    </submittedName>
</protein>
<sequence length="48" mass="5541">MMIKIMNYTLEGLNISMPIELLEEDILNIIKNGLKYLVENEEITNAKS</sequence>
<comment type="caution">
    <text evidence="1">The sequence shown here is derived from an EMBL/GenBank/DDBJ whole genome shotgun (WGS) entry which is preliminary data.</text>
</comment>
<name>X1FMF6_9ZZZZ</name>
<organism evidence="1">
    <name type="scientific">marine sediment metagenome</name>
    <dbReference type="NCBI Taxonomy" id="412755"/>
    <lineage>
        <taxon>unclassified sequences</taxon>
        <taxon>metagenomes</taxon>
        <taxon>ecological metagenomes</taxon>
    </lineage>
</organism>
<reference evidence="1" key="1">
    <citation type="journal article" date="2014" name="Front. Microbiol.">
        <title>High frequency of phylogenetically diverse reductive dehalogenase-homologous genes in deep subseafloor sedimentary metagenomes.</title>
        <authorList>
            <person name="Kawai M."/>
            <person name="Futagami T."/>
            <person name="Toyoda A."/>
            <person name="Takaki Y."/>
            <person name="Nishi S."/>
            <person name="Hori S."/>
            <person name="Arai W."/>
            <person name="Tsubouchi T."/>
            <person name="Morono Y."/>
            <person name="Uchiyama I."/>
            <person name="Ito T."/>
            <person name="Fujiyama A."/>
            <person name="Inagaki F."/>
            <person name="Takami H."/>
        </authorList>
    </citation>
    <scope>NUCLEOTIDE SEQUENCE</scope>
    <source>
        <strain evidence="1">Expedition CK06-06</strain>
    </source>
</reference>
<proteinExistence type="predicted"/>
<gene>
    <name evidence="1" type="ORF">S03H2_12472</name>
</gene>
<dbReference type="EMBL" id="BARU01006345">
    <property type="protein sequence ID" value="GAH46871.1"/>
    <property type="molecule type" value="Genomic_DNA"/>
</dbReference>